<keyword evidence="8" id="KW-1185">Reference proteome</keyword>
<dbReference type="PANTHER" id="PTHR42855:SF1">
    <property type="entry name" value="ABC TRANSPORTER DOMAIN-CONTAINING PROTEIN"/>
    <property type="match status" value="1"/>
</dbReference>
<evidence type="ECO:0000256" key="4">
    <source>
        <dbReference type="SAM" id="Coils"/>
    </source>
</evidence>
<dbReference type="InterPro" id="IPR027417">
    <property type="entry name" value="P-loop_NTPase"/>
</dbReference>
<dbReference type="SUPFAM" id="SSF52540">
    <property type="entry name" value="P-loop containing nucleoside triphosphate hydrolases"/>
    <property type="match status" value="1"/>
</dbReference>
<name>A0ABD3MIX3_9STRA</name>
<dbReference type="AlphaFoldDB" id="A0ABD3MIX3"/>
<dbReference type="InterPro" id="IPR051309">
    <property type="entry name" value="ABCF_ATPase"/>
</dbReference>
<evidence type="ECO:0000313" key="8">
    <source>
        <dbReference type="Proteomes" id="UP001530293"/>
    </source>
</evidence>
<dbReference type="SMART" id="SM00382">
    <property type="entry name" value="AAA"/>
    <property type="match status" value="1"/>
</dbReference>
<dbReference type="Pfam" id="PF00005">
    <property type="entry name" value="ABC_tran"/>
    <property type="match status" value="1"/>
</dbReference>
<reference evidence="7 8" key="1">
    <citation type="submission" date="2024-10" db="EMBL/GenBank/DDBJ databases">
        <title>Updated reference genomes for cyclostephanoid diatoms.</title>
        <authorList>
            <person name="Roberts W.R."/>
            <person name="Alverson A.J."/>
        </authorList>
    </citation>
    <scope>NUCLEOTIDE SEQUENCE [LARGE SCALE GENOMIC DNA]</scope>
    <source>
        <strain evidence="7 8">AJA232-27</strain>
    </source>
</reference>
<dbReference type="GO" id="GO:0005524">
    <property type="term" value="F:ATP binding"/>
    <property type="evidence" value="ECO:0007669"/>
    <property type="project" value="UniProtKB-KW"/>
</dbReference>
<keyword evidence="3" id="KW-0067">ATP-binding</keyword>
<dbReference type="InterPro" id="IPR003593">
    <property type="entry name" value="AAA+_ATPase"/>
</dbReference>
<dbReference type="InterPro" id="IPR017871">
    <property type="entry name" value="ABC_transporter-like_CS"/>
</dbReference>
<comment type="caution">
    <text evidence="7">The sequence shown here is derived from an EMBL/GenBank/DDBJ whole genome shotgun (WGS) entry which is preliminary data.</text>
</comment>
<dbReference type="InterPro" id="IPR003439">
    <property type="entry name" value="ABC_transporter-like_ATP-bd"/>
</dbReference>
<feature type="region of interest" description="Disordered" evidence="5">
    <location>
        <begin position="275"/>
        <end position="296"/>
    </location>
</feature>
<dbReference type="PROSITE" id="PS00211">
    <property type="entry name" value="ABC_TRANSPORTER_1"/>
    <property type="match status" value="1"/>
</dbReference>
<sequence length="385" mass="43584">MPAFFPLRRPRVEQKARIEAFYKLESSTKPRVKDPSLEISEEGQRRLGGNILKLRDVNLSFGEKKILNDFSYDFNKGDRIGIVGRNGVGKSTFINILTGDQIIDSGNIEAGDTVVFGKYDQMGIPFLDENQSVLDFVKQRVESISGTSIAESPQEAMKMLKQFEFPRQRWSERVSMLSGGERRRLQLLAVLAKRPNFLILDEPTNDIDLDTLRALEGYLEEFKGVLVVVSHDRLFTDKVTNHLFVFEGQGVVKDYLGSLSDYAECLVEQEKNDEASSSGSGIVDSETKKASYKEDKEKRLERRNAVKKLKRELGKIEPAIDKLKSKVVELQAQIDKSANEGWTVLADLSQQVEKVEEEIEAKEVEWLDLAEALEKLEDEENVDAS</sequence>
<evidence type="ECO:0000259" key="6">
    <source>
        <dbReference type="PROSITE" id="PS50893"/>
    </source>
</evidence>
<dbReference type="PROSITE" id="PS50893">
    <property type="entry name" value="ABC_TRANSPORTER_2"/>
    <property type="match status" value="1"/>
</dbReference>
<evidence type="ECO:0000256" key="2">
    <source>
        <dbReference type="ARBA" id="ARBA00022741"/>
    </source>
</evidence>
<dbReference type="Pfam" id="PF16326">
    <property type="entry name" value="ABC_tran_CTD"/>
    <property type="match status" value="1"/>
</dbReference>
<dbReference type="CDD" id="cd03221">
    <property type="entry name" value="ABCF_EF-3"/>
    <property type="match status" value="1"/>
</dbReference>
<proteinExistence type="predicted"/>
<dbReference type="Proteomes" id="UP001530293">
    <property type="component" value="Unassembled WGS sequence"/>
</dbReference>
<accession>A0ABD3MIX3</accession>
<feature type="coiled-coil region" evidence="4">
    <location>
        <begin position="320"/>
        <end position="379"/>
    </location>
</feature>
<feature type="domain" description="ABC transporter" evidence="6">
    <location>
        <begin position="52"/>
        <end position="272"/>
    </location>
</feature>
<feature type="compositionally biased region" description="Basic and acidic residues" evidence="5">
    <location>
        <begin position="285"/>
        <end position="296"/>
    </location>
</feature>
<protein>
    <recommendedName>
        <fullName evidence="6">ABC transporter domain-containing protein</fullName>
    </recommendedName>
</protein>
<gene>
    <name evidence="7" type="ORF">ACHAWU_007804</name>
</gene>
<evidence type="ECO:0000256" key="1">
    <source>
        <dbReference type="ARBA" id="ARBA00022737"/>
    </source>
</evidence>
<keyword evidence="4" id="KW-0175">Coiled coil</keyword>
<dbReference type="EMBL" id="JALLBG020000183">
    <property type="protein sequence ID" value="KAL3760485.1"/>
    <property type="molecule type" value="Genomic_DNA"/>
</dbReference>
<dbReference type="Gene3D" id="3.40.50.300">
    <property type="entry name" value="P-loop containing nucleotide triphosphate hydrolases"/>
    <property type="match status" value="1"/>
</dbReference>
<evidence type="ECO:0000256" key="3">
    <source>
        <dbReference type="ARBA" id="ARBA00022840"/>
    </source>
</evidence>
<dbReference type="PANTHER" id="PTHR42855">
    <property type="entry name" value="ABC TRANSPORTER ATP-BINDING SUBUNIT"/>
    <property type="match status" value="1"/>
</dbReference>
<keyword evidence="2" id="KW-0547">Nucleotide-binding</keyword>
<dbReference type="FunFam" id="3.40.50.300:FF:000183">
    <property type="entry name" value="ABC transporter ATP-binding protein yjjK"/>
    <property type="match status" value="1"/>
</dbReference>
<keyword evidence="1" id="KW-0677">Repeat</keyword>
<dbReference type="InterPro" id="IPR032524">
    <property type="entry name" value="ABC_tran_C"/>
</dbReference>
<organism evidence="7 8">
    <name type="scientific">Discostella pseudostelligera</name>
    <dbReference type="NCBI Taxonomy" id="259834"/>
    <lineage>
        <taxon>Eukaryota</taxon>
        <taxon>Sar</taxon>
        <taxon>Stramenopiles</taxon>
        <taxon>Ochrophyta</taxon>
        <taxon>Bacillariophyta</taxon>
        <taxon>Coscinodiscophyceae</taxon>
        <taxon>Thalassiosirophycidae</taxon>
        <taxon>Stephanodiscales</taxon>
        <taxon>Stephanodiscaceae</taxon>
        <taxon>Discostella</taxon>
    </lineage>
</organism>
<evidence type="ECO:0000313" key="7">
    <source>
        <dbReference type="EMBL" id="KAL3760485.1"/>
    </source>
</evidence>
<evidence type="ECO:0000256" key="5">
    <source>
        <dbReference type="SAM" id="MobiDB-lite"/>
    </source>
</evidence>